<sequence>MIKKTFNRLYYAVSYWRIDDSLDSDKEKDSAILFNIYIFLLSVFFLIQSAFNIFFIGIYSNALLLFCISLFYCFCFLFLRDILMNRYCIILSFIALTFLVTFYSCYYGIKSGTFLYYFPLLLAVYLFFSSENDRLLIIFLTALILSNIYISAFSDFEIFDHNEKYESFDNYLLIVNISSVLILMFVNSYYFIQKREKYYITLYRNLYRKQQIENLSNELKRLKENLNKEAFSEETLKELIESVQLSDMIFIEKFNTAFPDFFEKLNAISSNSLNISDKKMCAMLKLGFTSKQIAIYTNSSIKSVEGKIYRLRKKLNLSSDVDSRVWFSAI</sequence>
<proteinExistence type="predicted"/>
<dbReference type="AlphaFoldDB" id="A0AAJ1R2J4"/>
<dbReference type="Proteomes" id="UP001225933">
    <property type="component" value="Unassembled WGS sequence"/>
</dbReference>
<dbReference type="RefSeq" id="WP_214589888.1">
    <property type="nucleotide sequence ID" value="NZ_JAUHGV010000009.1"/>
</dbReference>
<evidence type="ECO:0000313" key="4">
    <source>
        <dbReference type="Proteomes" id="UP001225933"/>
    </source>
</evidence>
<keyword evidence="2" id="KW-0472">Membrane</keyword>
<keyword evidence="1" id="KW-0175">Coiled coil</keyword>
<evidence type="ECO:0000256" key="2">
    <source>
        <dbReference type="SAM" id="Phobius"/>
    </source>
</evidence>
<feature type="transmembrane region" description="Helical" evidence="2">
    <location>
        <begin position="62"/>
        <end position="79"/>
    </location>
</feature>
<name>A0AAJ1R2J4_9FLAO</name>
<reference evidence="3" key="1">
    <citation type="submission" date="2023-06" db="EMBL/GenBank/DDBJ databases">
        <title>Two Chryseobacterium gambrini strains from China.</title>
        <authorList>
            <person name="Zeng J."/>
            <person name="Wu Y."/>
        </authorList>
    </citation>
    <scope>NUCLEOTIDE SEQUENCE</scope>
    <source>
        <strain evidence="3">SQ219</strain>
    </source>
</reference>
<evidence type="ECO:0000256" key="1">
    <source>
        <dbReference type="SAM" id="Coils"/>
    </source>
</evidence>
<organism evidence="3 4">
    <name type="scientific">Chryseobacterium gambrini</name>
    <dbReference type="NCBI Taxonomy" id="373672"/>
    <lineage>
        <taxon>Bacteria</taxon>
        <taxon>Pseudomonadati</taxon>
        <taxon>Bacteroidota</taxon>
        <taxon>Flavobacteriia</taxon>
        <taxon>Flavobacteriales</taxon>
        <taxon>Weeksellaceae</taxon>
        <taxon>Chryseobacterium group</taxon>
        <taxon>Chryseobacterium</taxon>
    </lineage>
</organism>
<dbReference type="GO" id="GO:0006355">
    <property type="term" value="P:regulation of DNA-templated transcription"/>
    <property type="evidence" value="ECO:0007669"/>
    <property type="project" value="InterPro"/>
</dbReference>
<feature type="transmembrane region" description="Helical" evidence="2">
    <location>
        <begin position="32"/>
        <end position="56"/>
    </location>
</feature>
<protein>
    <submittedName>
        <fullName evidence="3">LuxR family transcriptional regulator</fullName>
    </submittedName>
</protein>
<keyword evidence="2" id="KW-0812">Transmembrane</keyword>
<keyword evidence="2" id="KW-1133">Transmembrane helix</keyword>
<feature type="transmembrane region" description="Helical" evidence="2">
    <location>
        <begin position="86"/>
        <end position="103"/>
    </location>
</feature>
<feature type="coiled-coil region" evidence="1">
    <location>
        <begin position="205"/>
        <end position="232"/>
    </location>
</feature>
<evidence type="ECO:0000313" key="3">
    <source>
        <dbReference type="EMBL" id="MDN4012720.1"/>
    </source>
</evidence>
<accession>A0AAJ1R2J4</accession>
<dbReference type="SUPFAM" id="SSF46894">
    <property type="entry name" value="C-terminal effector domain of the bipartite response regulators"/>
    <property type="match status" value="1"/>
</dbReference>
<feature type="transmembrane region" description="Helical" evidence="2">
    <location>
        <begin position="109"/>
        <end position="128"/>
    </location>
</feature>
<comment type="caution">
    <text evidence="3">The sequence shown here is derived from an EMBL/GenBank/DDBJ whole genome shotgun (WGS) entry which is preliminary data.</text>
</comment>
<feature type="transmembrane region" description="Helical" evidence="2">
    <location>
        <begin position="135"/>
        <end position="153"/>
    </location>
</feature>
<dbReference type="EMBL" id="JAUHGV010000009">
    <property type="protein sequence ID" value="MDN4012720.1"/>
    <property type="molecule type" value="Genomic_DNA"/>
</dbReference>
<feature type="transmembrane region" description="Helical" evidence="2">
    <location>
        <begin position="173"/>
        <end position="192"/>
    </location>
</feature>
<gene>
    <name evidence="3" type="ORF">QX233_09630</name>
</gene>
<dbReference type="GO" id="GO:0003677">
    <property type="term" value="F:DNA binding"/>
    <property type="evidence" value="ECO:0007669"/>
    <property type="project" value="InterPro"/>
</dbReference>
<dbReference type="InterPro" id="IPR016032">
    <property type="entry name" value="Sig_transdc_resp-reg_C-effctor"/>
</dbReference>